<comment type="function">
    <text evidence="11">Polymerase that creates the 3'-poly(A) tail of mRNA's.</text>
</comment>
<evidence type="ECO:0000259" key="17">
    <source>
        <dbReference type="Pfam" id="PF20750"/>
    </source>
</evidence>
<dbReference type="InterPro" id="IPR007012">
    <property type="entry name" value="PolA_pol_cen_dom"/>
</dbReference>
<feature type="binding site" evidence="12">
    <location>
        <position position="215"/>
    </location>
    <ligand>
        <name>ATP</name>
        <dbReference type="ChEBI" id="CHEBI:30616"/>
    </ligand>
</feature>
<evidence type="ECO:0000313" key="18">
    <source>
        <dbReference type="EMBL" id="KAF5103324.1"/>
    </source>
</evidence>
<evidence type="ECO:0000256" key="9">
    <source>
        <dbReference type="ARBA" id="ARBA00022842"/>
    </source>
</evidence>
<dbReference type="PIRSF" id="PIRSF018425">
    <property type="entry name" value="PolyA_polymerase"/>
    <property type="match status" value="1"/>
</dbReference>
<dbReference type="CDD" id="cd05402">
    <property type="entry name" value="NT_PAP_TUTase"/>
    <property type="match status" value="1"/>
</dbReference>
<keyword evidence="8 11" id="KW-0067">ATP-binding</keyword>
<dbReference type="Gene3D" id="1.10.1410.10">
    <property type="match status" value="1"/>
</dbReference>
<evidence type="ECO:0000256" key="1">
    <source>
        <dbReference type="ARBA" id="ARBA00001936"/>
    </source>
</evidence>
<comment type="cofactor">
    <cofactor evidence="1">
        <name>Mn(2+)</name>
        <dbReference type="ChEBI" id="CHEBI:29035"/>
    </cofactor>
</comment>
<feature type="binding site" evidence="13">
    <location>
        <position position="100"/>
    </location>
    <ligand>
        <name>Mg(2+)</name>
        <dbReference type="ChEBI" id="CHEBI:18420"/>
        <label>2</label>
        <note>catalytic</note>
    </ligand>
</feature>
<feature type="compositionally biased region" description="Polar residues" evidence="14">
    <location>
        <begin position="559"/>
        <end position="569"/>
    </location>
</feature>
<comment type="caution">
    <text evidence="18">The sequence shown here is derived from an EMBL/GenBank/DDBJ whole genome shotgun (WGS) entry which is preliminary data.</text>
</comment>
<dbReference type="GO" id="GO:0046872">
    <property type="term" value="F:metal ion binding"/>
    <property type="evidence" value="ECO:0007669"/>
    <property type="project" value="UniProtKB-KW"/>
</dbReference>
<evidence type="ECO:0000256" key="13">
    <source>
        <dbReference type="PIRSR" id="PIRSR018425-2"/>
    </source>
</evidence>
<feature type="domain" description="Poly(A) polymerase nucleotidyltransferase" evidence="17">
    <location>
        <begin position="8"/>
        <end position="201"/>
    </location>
</feature>
<dbReference type="SUPFAM" id="SSF55003">
    <property type="entry name" value="PAP/Archaeal CCA-adding enzyme, C-terminal domain"/>
    <property type="match status" value="1"/>
</dbReference>
<dbReference type="EC" id="2.7.7.19" evidence="11"/>
<feature type="binding site" evidence="13">
    <location>
        <position position="154"/>
    </location>
    <ligand>
        <name>Mg(2+)</name>
        <dbReference type="ChEBI" id="CHEBI:18420"/>
        <label>2</label>
        <note>catalytic</note>
    </ligand>
</feature>
<organism evidence="18 19">
    <name type="scientific">Geotrichum candidum</name>
    <name type="common">Oospora lactis</name>
    <name type="synonym">Dipodascus geotrichum</name>
    <dbReference type="NCBI Taxonomy" id="1173061"/>
    <lineage>
        <taxon>Eukaryota</taxon>
        <taxon>Fungi</taxon>
        <taxon>Dikarya</taxon>
        <taxon>Ascomycota</taxon>
        <taxon>Saccharomycotina</taxon>
        <taxon>Dipodascomycetes</taxon>
        <taxon>Dipodascales</taxon>
        <taxon>Dipodascaceae</taxon>
        <taxon>Geotrichum</taxon>
    </lineage>
</organism>
<evidence type="ECO:0000256" key="6">
    <source>
        <dbReference type="ARBA" id="ARBA00022723"/>
    </source>
</evidence>
<comment type="cofactor">
    <cofactor evidence="13">
        <name>Mg(2+)</name>
        <dbReference type="ChEBI" id="CHEBI:18420"/>
    </cofactor>
    <text evidence="13">Binds 2 magnesium ions. Also active with manganese.</text>
</comment>
<feature type="binding site" evidence="12">
    <location>
        <position position="224"/>
    </location>
    <ligand>
        <name>ATP</name>
        <dbReference type="ChEBI" id="CHEBI:30616"/>
    </ligand>
</feature>
<evidence type="ECO:0000256" key="3">
    <source>
        <dbReference type="ARBA" id="ARBA00010912"/>
    </source>
</evidence>
<dbReference type="GO" id="GO:0003723">
    <property type="term" value="F:RNA binding"/>
    <property type="evidence" value="ECO:0007669"/>
    <property type="project" value="UniProtKB-UniRule"/>
</dbReference>
<gene>
    <name evidence="18" type="ORF">DV451_001497</name>
</gene>
<dbReference type="AlphaFoldDB" id="A0A9P5KVJ4"/>
<sequence length="586" mass="65295">MMRIKQFGVTPPLSDRFPSPHETQLNAALVDELSRQGSFESPLESQRRIAVLGLLQTLTLRLVQLVGRMHRIPDDRLAAAGGKIFTFGSYQMGVHGPGSDIDTLVVGPSFVTRFEFFDIFPDLLRELPQTESIIAIPEAFVPVLKVKISGISVDLIFASLNVPQIPLDFSLEDESLLYDIDDKDLRAVNGTRVTNEILRLVPDAIVFRLALRAIKLWARRRAIYGNIMGFPGGVAWAMMVARVCQLYPNANAATVVCKFFDVMVQWDWPKPVLLKPLEARKRHLRVWNPRVNIHDRSHRMPIITPAYPPMCSTHNITSSTQQVIIAELKNGQTIAHEVLRGQAPWKSFFAPSPFFRQYKYYLAVEATTTGTLEEHLQWSGLIQSKVRLLVQKLEALDTIKISHPYVKTFDKSFLCSEEDAQHVAQGEIVEGLQSVPPDTGVSSEPGKVVVHTTTLYVGLELWSGLTKRLDIKRPCQDFFDACKAYYHPHCTIFIKHLRGNALPPDVFEDEEPNAAESNPTAAPATPNLSSDNMSPKASTSSASSPASVGMVLRKPIEEGTNNTLNSVDGPQTPVEDNTEKLEQLTL</sequence>
<feature type="binding site" evidence="13">
    <location>
        <position position="102"/>
    </location>
    <ligand>
        <name>Mg(2+)</name>
        <dbReference type="ChEBI" id="CHEBI:18420"/>
        <label>1</label>
        <note>catalytic</note>
    </ligand>
</feature>
<name>A0A9P5KVJ4_GEOCN</name>
<keyword evidence="9 13" id="KW-0460">Magnesium</keyword>
<dbReference type="InterPro" id="IPR007010">
    <property type="entry name" value="PolA_pol_RNA-bd_dom"/>
</dbReference>
<evidence type="ECO:0000256" key="11">
    <source>
        <dbReference type="PIRNR" id="PIRNR018425"/>
    </source>
</evidence>
<evidence type="ECO:0000313" key="19">
    <source>
        <dbReference type="Proteomes" id="UP000750522"/>
    </source>
</evidence>
<dbReference type="EMBL" id="QQZK01000023">
    <property type="protein sequence ID" value="KAF5103324.1"/>
    <property type="molecule type" value="Genomic_DNA"/>
</dbReference>
<dbReference type="GO" id="GO:0005634">
    <property type="term" value="C:nucleus"/>
    <property type="evidence" value="ECO:0007669"/>
    <property type="project" value="UniProtKB-SubCell"/>
</dbReference>
<feature type="binding site" evidence="13">
    <location>
        <position position="100"/>
    </location>
    <ligand>
        <name>Mg(2+)</name>
        <dbReference type="ChEBI" id="CHEBI:18420"/>
        <label>1</label>
        <note>catalytic</note>
    </ligand>
</feature>
<accession>A0A9P5KVJ4</accession>
<feature type="compositionally biased region" description="Polar residues" evidence="14">
    <location>
        <begin position="515"/>
        <end position="533"/>
    </location>
</feature>
<keyword evidence="7 11" id="KW-0547">Nucleotide-binding</keyword>
<comment type="subcellular location">
    <subcellularLocation>
        <location evidence="2 11">Nucleus</location>
    </subcellularLocation>
</comment>
<dbReference type="SUPFAM" id="SSF81301">
    <property type="entry name" value="Nucleotidyltransferase"/>
    <property type="match status" value="1"/>
</dbReference>
<dbReference type="InterPro" id="IPR048840">
    <property type="entry name" value="PolA_pol_NTPase"/>
</dbReference>
<evidence type="ECO:0000256" key="14">
    <source>
        <dbReference type="SAM" id="MobiDB-lite"/>
    </source>
</evidence>
<dbReference type="FunFam" id="3.30.460.10:FF:000002">
    <property type="entry name" value="Poly(A) polymerase alpha, putative"/>
    <property type="match status" value="1"/>
</dbReference>
<evidence type="ECO:0000259" key="16">
    <source>
        <dbReference type="Pfam" id="PF04928"/>
    </source>
</evidence>
<feature type="compositionally biased region" description="Basic and acidic residues" evidence="14">
    <location>
        <begin position="577"/>
        <end position="586"/>
    </location>
</feature>
<evidence type="ECO:0000256" key="2">
    <source>
        <dbReference type="ARBA" id="ARBA00004123"/>
    </source>
</evidence>
<keyword evidence="5 11" id="KW-0808">Transferase</keyword>
<dbReference type="FunFam" id="1.10.1410.10:FF:000001">
    <property type="entry name" value="Putative poly(A) polymerase gamma"/>
    <property type="match status" value="1"/>
</dbReference>
<dbReference type="GO" id="GO:0031123">
    <property type="term" value="P:RNA 3'-end processing"/>
    <property type="evidence" value="ECO:0007669"/>
    <property type="project" value="InterPro"/>
</dbReference>
<dbReference type="InterPro" id="IPR014492">
    <property type="entry name" value="PolyA_polymerase"/>
</dbReference>
<comment type="similarity">
    <text evidence="3 11">Belongs to the poly(A) polymerase family.</text>
</comment>
<keyword evidence="4 11" id="KW-0507">mRNA processing</keyword>
<dbReference type="Gene3D" id="3.30.460.10">
    <property type="entry name" value="Beta Polymerase, domain 2"/>
    <property type="match status" value="1"/>
</dbReference>
<dbReference type="GO" id="GO:0005524">
    <property type="term" value="F:ATP binding"/>
    <property type="evidence" value="ECO:0007669"/>
    <property type="project" value="UniProtKB-UniRule"/>
</dbReference>
<evidence type="ECO:0000256" key="4">
    <source>
        <dbReference type="ARBA" id="ARBA00022664"/>
    </source>
</evidence>
<feature type="binding site" evidence="12">
    <location>
        <begin position="233"/>
        <end position="234"/>
    </location>
    <ligand>
        <name>ATP</name>
        <dbReference type="ChEBI" id="CHEBI:30616"/>
    </ligand>
</feature>
<keyword evidence="6 13" id="KW-0479">Metal-binding</keyword>
<dbReference type="GO" id="GO:1990817">
    <property type="term" value="F:poly(A) RNA polymerase activity"/>
    <property type="evidence" value="ECO:0007669"/>
    <property type="project" value="UniProtKB-UniRule"/>
</dbReference>
<dbReference type="InterPro" id="IPR043519">
    <property type="entry name" value="NT_sf"/>
</dbReference>
<reference evidence="18" key="2">
    <citation type="submission" date="2020-01" db="EMBL/GenBank/DDBJ databases">
        <authorList>
            <person name="Perkins V."/>
            <person name="Lessard M.-H."/>
            <person name="Dugat-Bony E."/>
            <person name="Frenette M."/>
            <person name="Labrie S."/>
        </authorList>
    </citation>
    <scope>NUCLEOTIDE SEQUENCE</scope>
    <source>
        <strain evidence="18">LMA-70</strain>
    </source>
</reference>
<feature type="domain" description="Poly(A) polymerase RNA-binding" evidence="15">
    <location>
        <begin position="354"/>
        <end position="513"/>
    </location>
</feature>
<feature type="binding site" evidence="12">
    <location>
        <position position="154"/>
    </location>
    <ligand>
        <name>ATP</name>
        <dbReference type="ChEBI" id="CHEBI:30616"/>
    </ligand>
</feature>
<feature type="region of interest" description="Disordered" evidence="14">
    <location>
        <begin position="505"/>
        <end position="586"/>
    </location>
</feature>
<dbReference type="Pfam" id="PF04926">
    <property type="entry name" value="PAP_RNA-bind"/>
    <property type="match status" value="1"/>
</dbReference>
<evidence type="ECO:0000256" key="10">
    <source>
        <dbReference type="ARBA" id="ARBA00023242"/>
    </source>
</evidence>
<dbReference type="Pfam" id="PF20750">
    <property type="entry name" value="PAP_NTPase"/>
    <property type="match status" value="1"/>
</dbReference>
<feature type="binding site" evidence="12">
    <location>
        <begin position="87"/>
        <end position="89"/>
    </location>
    <ligand>
        <name>ATP</name>
        <dbReference type="ChEBI" id="CHEBI:30616"/>
    </ligand>
</feature>
<dbReference type="Gene3D" id="3.30.70.590">
    <property type="entry name" value="Poly(A) polymerase predicted RNA binding domain"/>
    <property type="match status" value="1"/>
</dbReference>
<feature type="binding site" evidence="12">
    <location>
        <begin position="100"/>
        <end position="102"/>
    </location>
    <ligand>
        <name>ATP</name>
        <dbReference type="ChEBI" id="CHEBI:30616"/>
    </ligand>
</feature>
<keyword evidence="10 11" id="KW-0539">Nucleus</keyword>
<protein>
    <recommendedName>
        <fullName evidence="11">Poly(A) polymerase</fullName>
        <ecNumber evidence="11">2.7.7.19</ecNumber>
    </recommendedName>
</protein>
<feature type="domain" description="Poly(A) polymerase central" evidence="16">
    <location>
        <begin position="206"/>
        <end position="350"/>
    </location>
</feature>
<feature type="binding site" evidence="13">
    <location>
        <position position="102"/>
    </location>
    <ligand>
        <name>Mg(2+)</name>
        <dbReference type="ChEBI" id="CHEBI:18420"/>
        <label>2</label>
        <note>catalytic</note>
    </ligand>
</feature>
<evidence type="ECO:0000256" key="8">
    <source>
        <dbReference type="ARBA" id="ARBA00022840"/>
    </source>
</evidence>
<evidence type="ECO:0000259" key="15">
    <source>
        <dbReference type="Pfam" id="PF04926"/>
    </source>
</evidence>
<dbReference type="GO" id="GO:0006397">
    <property type="term" value="P:mRNA processing"/>
    <property type="evidence" value="ECO:0007669"/>
    <property type="project" value="UniProtKB-KW"/>
</dbReference>
<comment type="catalytic activity">
    <reaction evidence="11">
        <text>RNA(n) + ATP = RNA(n)-3'-adenine ribonucleotide + diphosphate</text>
        <dbReference type="Rhea" id="RHEA:11332"/>
        <dbReference type="Rhea" id="RHEA-COMP:14527"/>
        <dbReference type="Rhea" id="RHEA-COMP:17347"/>
        <dbReference type="ChEBI" id="CHEBI:30616"/>
        <dbReference type="ChEBI" id="CHEBI:33019"/>
        <dbReference type="ChEBI" id="CHEBI:140395"/>
        <dbReference type="ChEBI" id="CHEBI:173115"/>
        <dbReference type="EC" id="2.7.7.19"/>
    </reaction>
</comment>
<dbReference type="Proteomes" id="UP000750522">
    <property type="component" value="Unassembled WGS sequence"/>
</dbReference>
<dbReference type="PANTHER" id="PTHR10682">
    <property type="entry name" value="POLY A POLYMERASE"/>
    <property type="match status" value="1"/>
</dbReference>
<dbReference type="PANTHER" id="PTHR10682:SF10">
    <property type="entry name" value="POLYNUCLEOTIDE ADENYLYLTRANSFERASE"/>
    <property type="match status" value="1"/>
</dbReference>
<proteinExistence type="inferred from homology"/>
<evidence type="ECO:0000256" key="12">
    <source>
        <dbReference type="PIRSR" id="PIRSR018425-1"/>
    </source>
</evidence>
<dbReference type="Pfam" id="PF04928">
    <property type="entry name" value="PAP_central"/>
    <property type="match status" value="1"/>
</dbReference>
<evidence type="ECO:0000256" key="5">
    <source>
        <dbReference type="ARBA" id="ARBA00022679"/>
    </source>
</evidence>
<dbReference type="InterPro" id="IPR011068">
    <property type="entry name" value="NuclTrfase_I-like_C"/>
</dbReference>
<dbReference type="SUPFAM" id="SSF81631">
    <property type="entry name" value="PAP/OAS1 substrate-binding domain"/>
    <property type="match status" value="1"/>
</dbReference>
<reference evidence="18" key="1">
    <citation type="journal article" date="2020" name="Front. Microbiol.">
        <title>Phenotypic and Genetic Characterization of the Cheese Ripening Yeast Geotrichum candidum.</title>
        <authorList>
            <person name="Perkins V."/>
            <person name="Vignola S."/>
            <person name="Lessard M.H."/>
            <person name="Plante P.L."/>
            <person name="Corbeil J."/>
            <person name="Dugat-Bony E."/>
            <person name="Frenette M."/>
            <person name="Labrie S."/>
        </authorList>
    </citation>
    <scope>NUCLEOTIDE SEQUENCE</scope>
    <source>
        <strain evidence="18">LMA-70</strain>
    </source>
</reference>
<feature type="compositionally biased region" description="Low complexity" evidence="14">
    <location>
        <begin position="534"/>
        <end position="547"/>
    </location>
</feature>
<evidence type="ECO:0000256" key="7">
    <source>
        <dbReference type="ARBA" id="ARBA00022741"/>
    </source>
</evidence>